<organism evidence="10 11">
    <name type="scientific">Halomarina halobia</name>
    <dbReference type="NCBI Taxonomy" id="3033386"/>
    <lineage>
        <taxon>Archaea</taxon>
        <taxon>Methanobacteriati</taxon>
        <taxon>Methanobacteriota</taxon>
        <taxon>Stenosarchaea group</taxon>
        <taxon>Halobacteria</taxon>
        <taxon>Halobacteriales</taxon>
        <taxon>Natronomonadaceae</taxon>
        <taxon>Halomarina</taxon>
    </lineage>
</organism>
<comment type="caution">
    <text evidence="10">The sequence shown here is derived from an EMBL/GenBank/DDBJ whole genome shotgun (WGS) entry which is preliminary data.</text>
</comment>
<comment type="subcellular location">
    <subcellularLocation>
        <location evidence="1">Cell inner membrane</location>
        <topology evidence="1">Multi-pass membrane protein</topology>
    </subcellularLocation>
</comment>
<dbReference type="PANTHER" id="PTHR35011">
    <property type="entry name" value="2,3-DIKETO-L-GULONATE TRAP TRANSPORTER SMALL PERMEASE PROTEIN YIAM"/>
    <property type="match status" value="1"/>
</dbReference>
<dbReference type="GeneID" id="79317909"/>
<evidence type="ECO:0000313" key="10">
    <source>
        <dbReference type="EMBL" id="MFC7318905.1"/>
    </source>
</evidence>
<keyword evidence="2" id="KW-0813">Transport</keyword>
<protein>
    <submittedName>
        <fullName evidence="10">TRAP transporter small permease</fullName>
    </submittedName>
</protein>
<evidence type="ECO:0000256" key="4">
    <source>
        <dbReference type="ARBA" id="ARBA00022519"/>
    </source>
</evidence>
<evidence type="ECO:0000256" key="5">
    <source>
        <dbReference type="ARBA" id="ARBA00022692"/>
    </source>
</evidence>
<accession>A0ABD6AFC2</accession>
<dbReference type="RefSeq" id="WP_276306250.1">
    <property type="nucleotide sequence ID" value="NZ_CP119993.1"/>
</dbReference>
<sequence length="192" mass="21013">MNVSKVVSKVDRAFDYVEQGTVLLGIALFVIINLIAAFQILMRFVDLGFSTVWTEELARYLLVIMVFVGAPYAMRNDDNISIRPLFRLLSARTQKVLITFSNIMIVVFSILVIHAVDRATNRTLGVTLATIDWLTVGHAQIVLGVMFGIVILFAIEETILVWLSDEAPITAGVSEPKGGNGNLAMPDGEGGD</sequence>
<evidence type="ECO:0000259" key="9">
    <source>
        <dbReference type="Pfam" id="PF04290"/>
    </source>
</evidence>
<dbReference type="Proteomes" id="UP001596547">
    <property type="component" value="Unassembled WGS sequence"/>
</dbReference>
<dbReference type="Pfam" id="PF04290">
    <property type="entry name" value="DctQ"/>
    <property type="match status" value="1"/>
</dbReference>
<keyword evidence="3" id="KW-1003">Cell membrane</keyword>
<evidence type="ECO:0000256" key="2">
    <source>
        <dbReference type="ARBA" id="ARBA00022448"/>
    </source>
</evidence>
<feature type="domain" description="Tripartite ATP-independent periplasmic transporters DctQ component" evidence="9">
    <location>
        <begin position="34"/>
        <end position="161"/>
    </location>
</feature>
<feature type="transmembrane region" description="Helical" evidence="8">
    <location>
        <begin position="96"/>
        <end position="116"/>
    </location>
</feature>
<dbReference type="InterPro" id="IPR007387">
    <property type="entry name" value="TRAP_DctQ"/>
</dbReference>
<feature type="transmembrane region" description="Helical" evidence="8">
    <location>
        <begin position="136"/>
        <end position="155"/>
    </location>
</feature>
<evidence type="ECO:0000256" key="6">
    <source>
        <dbReference type="ARBA" id="ARBA00022989"/>
    </source>
</evidence>
<keyword evidence="5 8" id="KW-0812">Transmembrane</keyword>
<dbReference type="GO" id="GO:0005886">
    <property type="term" value="C:plasma membrane"/>
    <property type="evidence" value="ECO:0007669"/>
    <property type="project" value="UniProtKB-SubCell"/>
</dbReference>
<dbReference type="AlphaFoldDB" id="A0ABD6AFC2"/>
<evidence type="ECO:0000256" key="3">
    <source>
        <dbReference type="ARBA" id="ARBA00022475"/>
    </source>
</evidence>
<keyword evidence="6 8" id="KW-1133">Transmembrane helix</keyword>
<keyword evidence="11" id="KW-1185">Reference proteome</keyword>
<evidence type="ECO:0000256" key="8">
    <source>
        <dbReference type="SAM" id="Phobius"/>
    </source>
</evidence>
<evidence type="ECO:0000256" key="7">
    <source>
        <dbReference type="ARBA" id="ARBA00023136"/>
    </source>
</evidence>
<keyword evidence="7 8" id="KW-0472">Membrane</keyword>
<feature type="transmembrane region" description="Helical" evidence="8">
    <location>
        <begin position="57"/>
        <end position="75"/>
    </location>
</feature>
<evidence type="ECO:0000256" key="1">
    <source>
        <dbReference type="ARBA" id="ARBA00004429"/>
    </source>
</evidence>
<dbReference type="InterPro" id="IPR055348">
    <property type="entry name" value="DctQ"/>
</dbReference>
<gene>
    <name evidence="10" type="ORF">ACFQPE_19200</name>
</gene>
<proteinExistence type="predicted"/>
<keyword evidence="4" id="KW-0997">Cell inner membrane</keyword>
<reference evidence="10 11" key="1">
    <citation type="journal article" date="2019" name="Int. J. Syst. Evol. Microbiol.">
        <title>The Global Catalogue of Microorganisms (GCM) 10K type strain sequencing project: providing services to taxonomists for standard genome sequencing and annotation.</title>
        <authorList>
            <consortium name="The Broad Institute Genomics Platform"/>
            <consortium name="The Broad Institute Genome Sequencing Center for Infectious Disease"/>
            <person name="Wu L."/>
            <person name="Ma J."/>
        </authorList>
    </citation>
    <scope>NUCLEOTIDE SEQUENCE [LARGE SCALE GENOMIC DNA]</scope>
    <source>
        <strain evidence="10 11">PSR21</strain>
    </source>
</reference>
<evidence type="ECO:0000313" key="11">
    <source>
        <dbReference type="Proteomes" id="UP001596547"/>
    </source>
</evidence>
<feature type="transmembrane region" description="Helical" evidence="8">
    <location>
        <begin position="21"/>
        <end position="45"/>
    </location>
</feature>
<dbReference type="EMBL" id="JBHTBF010000003">
    <property type="protein sequence ID" value="MFC7318905.1"/>
    <property type="molecule type" value="Genomic_DNA"/>
</dbReference>
<name>A0ABD6AFC2_9EURY</name>